<evidence type="ECO:0000259" key="4">
    <source>
        <dbReference type="Pfam" id="PF25037"/>
    </source>
</evidence>
<comment type="similarity">
    <text evidence="1">Belongs to the VPS13 family.</text>
</comment>
<gene>
    <name evidence="5" type="ORF">Vafri_3439</name>
</gene>
<feature type="compositionally biased region" description="Acidic residues" evidence="2">
    <location>
        <begin position="3698"/>
        <end position="3709"/>
    </location>
</feature>
<feature type="region of interest" description="Disordered" evidence="2">
    <location>
        <begin position="558"/>
        <end position="591"/>
    </location>
</feature>
<feature type="region of interest" description="Disordered" evidence="2">
    <location>
        <begin position="1339"/>
        <end position="1372"/>
    </location>
</feature>
<feature type="region of interest" description="Disordered" evidence="2">
    <location>
        <begin position="1866"/>
        <end position="1890"/>
    </location>
</feature>
<dbReference type="PANTHER" id="PTHR16166">
    <property type="entry name" value="VACUOLAR PROTEIN SORTING-ASSOCIATED PROTEIN VPS13"/>
    <property type="match status" value="1"/>
</dbReference>
<evidence type="ECO:0000256" key="2">
    <source>
        <dbReference type="SAM" id="MobiDB-lite"/>
    </source>
</evidence>
<feature type="compositionally biased region" description="Polar residues" evidence="2">
    <location>
        <begin position="3598"/>
        <end position="3609"/>
    </location>
</feature>
<feature type="compositionally biased region" description="Low complexity" evidence="2">
    <location>
        <begin position="2761"/>
        <end position="2772"/>
    </location>
</feature>
<feature type="region of interest" description="Disordered" evidence="2">
    <location>
        <begin position="2062"/>
        <end position="2119"/>
    </location>
</feature>
<feature type="region of interest" description="Disordered" evidence="2">
    <location>
        <begin position="3598"/>
        <end position="3630"/>
    </location>
</feature>
<feature type="compositionally biased region" description="Gly residues" evidence="2">
    <location>
        <begin position="3252"/>
        <end position="3268"/>
    </location>
</feature>
<evidence type="ECO:0000256" key="1">
    <source>
        <dbReference type="ARBA" id="ARBA00006545"/>
    </source>
</evidence>
<feature type="compositionally biased region" description="Pro residues" evidence="2">
    <location>
        <begin position="522"/>
        <end position="531"/>
    </location>
</feature>
<organism evidence="5 6">
    <name type="scientific">Volvox africanus</name>
    <dbReference type="NCBI Taxonomy" id="51714"/>
    <lineage>
        <taxon>Eukaryota</taxon>
        <taxon>Viridiplantae</taxon>
        <taxon>Chlorophyta</taxon>
        <taxon>core chlorophytes</taxon>
        <taxon>Chlorophyceae</taxon>
        <taxon>CS clade</taxon>
        <taxon>Chlamydomonadales</taxon>
        <taxon>Volvocaceae</taxon>
        <taxon>Volvox</taxon>
    </lineage>
</organism>
<feature type="compositionally biased region" description="Low complexity" evidence="2">
    <location>
        <begin position="192"/>
        <end position="214"/>
    </location>
</feature>
<feature type="region of interest" description="Disordered" evidence="2">
    <location>
        <begin position="2960"/>
        <end position="2979"/>
    </location>
</feature>
<evidence type="ECO:0008006" key="7">
    <source>
        <dbReference type="Google" id="ProtNLM"/>
    </source>
</evidence>
<feature type="region of interest" description="Disordered" evidence="2">
    <location>
        <begin position="501"/>
        <end position="537"/>
    </location>
</feature>
<feature type="compositionally biased region" description="Low complexity" evidence="2">
    <location>
        <begin position="2724"/>
        <end position="2751"/>
    </location>
</feature>
<feature type="compositionally biased region" description="Polar residues" evidence="2">
    <location>
        <begin position="2707"/>
        <end position="2718"/>
    </location>
</feature>
<evidence type="ECO:0000313" key="6">
    <source>
        <dbReference type="Proteomes" id="UP000747399"/>
    </source>
</evidence>
<feature type="compositionally biased region" description="Gly residues" evidence="2">
    <location>
        <begin position="3616"/>
        <end position="3629"/>
    </location>
</feature>
<feature type="compositionally biased region" description="Basic residues" evidence="2">
    <location>
        <begin position="792"/>
        <end position="805"/>
    </location>
</feature>
<feature type="compositionally biased region" description="Gly residues" evidence="2">
    <location>
        <begin position="816"/>
        <end position="825"/>
    </location>
</feature>
<feature type="compositionally biased region" description="Basic and acidic residues" evidence="2">
    <location>
        <begin position="1353"/>
        <end position="1363"/>
    </location>
</feature>
<feature type="region of interest" description="Disordered" evidence="2">
    <location>
        <begin position="654"/>
        <end position="684"/>
    </location>
</feature>
<feature type="compositionally biased region" description="Basic residues" evidence="2">
    <location>
        <begin position="3546"/>
        <end position="3557"/>
    </location>
</feature>
<feature type="region of interest" description="Disordered" evidence="2">
    <location>
        <begin position="336"/>
        <end position="375"/>
    </location>
</feature>
<dbReference type="GO" id="GO:0045053">
    <property type="term" value="P:protein retention in Golgi apparatus"/>
    <property type="evidence" value="ECO:0007669"/>
    <property type="project" value="TreeGrafter"/>
</dbReference>
<feature type="region of interest" description="Disordered" evidence="2">
    <location>
        <begin position="1074"/>
        <end position="1099"/>
    </location>
</feature>
<sequence length="3762" mass="385851">ACSHVPAAVVLVSASAQCRSAGSLAKCSATGSCGAATNAAAAAWAHEGDAAAAQLAMLLVRIQLSSGPSHRNALQSLPKSFNRQHCPNPGSGFGVSSDDLNLFTLEHCQRSQSATATGDGYTVLVPEGPADGNAAPSQSRPHFDVDISGLHMLVSFTQWHRLLDSLAACDRHWCTAAAGQQRVRLRQRQLSALASRQQGRQQQHQQQHQQGQRQLFPPSVARPTVTPRGMSRPNSSDVACRPPDAVGCSHPAILAVNTAAVASSAAAAAAVAAPQGFAVAVAADPDAGAGCVDAGDTKIDGLLQLLLQLPATASLSVQDMALVAYSASDLVLTGGTGRTVHRGAEGPESAPESERGGPYPHSRQPTEPAAAEGANVAQQQLKQQRCVRIELVVGASLEACASGCLDRLTLVLPEVSVSTGLLLLNHDPQFGTWHDVSDTWRLALLEGLSCSAVPHIRRSLPVSLASLDEGQGQGPRLAGFGVNKAGSKGLMMATSGVPAMLHGITDNGAPRVPQNDTTASSPPSPSPPPPLARAESTATVATEATMALRSVALRQGSAAGLGHDGTSEVEDGVHSLRPPHSSDGMAGSGGGKTLTAALASTSKGGAGFDDIVVHALLEASLRHASLYASRRALLHVLGLAFDTLESWARVAAATDRRRAQEGSDSETDEAGGDGDAGGDSPGYGDRNAFGAELLDERALCLVGSSGIAAIAATAASGPRVPSWSQTLRDAAVDVMGGGRNTSTTLPGDYQHGMWPHDVDDDHDITARTSKAQLRGPEVLYQYQYHNLPHYPAHHPHGRPGQHRAPGRTPASRASGDGAGAGAGAGGGPADWLGGSLPAWLPMCCVTFRVGTAAVVVYTDIQEFNLPLFEAAIAPLEVQIKLSALGDAGAATAANFASGAGTADAAVVATTNAASADAGAQAPFPRPSVPATQADLPAIRSGVSIAAAVAAPAYVRHQLPSGTTAAHHRTDAAADGVSGIGFEAGHRFGLWHRHNNGYGRRRDGGGVTQTPNGIGTAVPAARSVLPSVSSMHVLMDATVLLDVYNLDKLGWEPVLEPWAVQVLYMARQPSAAAPLYRQPPRSTSPSSSAALQPALPTPMPPRQSISITTNTLLEATLSPGLISAVLAATQLAEELGRAMANPKTVTVCATVPEAVTAVLAADGRSASLPCSSGLGQARLPVDGLSSRPPEETVRGLKREYFGYGPQLPGKPRGVPWCLSEGLKPDALPRLWLQNHLGQPISFLTLEQRPRASFLAAVAAMGAVDGVVTHGSLAVVYSVPQAGRRFAGRHVAGLPLQYMQAPLPSTPPQQQNYHHDSKCLAKAAASCGVMSTGVNARHPLHRRTRSEVAAPNERVAQRGNEKSARAGDATTGGGSSGTRMVYFRLFDCSTWLGPISCSAAPPARYYFSLPPAVTTPQAAAARAAAAVAAAPPPGLRLVCDVRPHFLCSRRLELRSNVRLRNDSGLWISVGDWAAVAGLSSDSGGGRQVLQHTLAPGGSTWLSTGLLQQSPAVLAVRTAALTAFDDDDIPNADAHVADMPEDGMGPDRCSGRTVLRFRRVSGSRTVGTAEHGLMKTQGATVCSSRSNIQRPWSDWSIPIDLTSMLFDAVSQGSDKYSASGGTAKRVGVARRVHCSLPSVRLPAGDDAGPACHFIVHLVPAAAAGGGGGGPVSQRPEWELVIMAPVVLRNDLPVPARFALQAYISGGNGAAAAAAPTANPLAAPDLRESLPALASLHLHSFPAHRLVSVACRPVGYAWSSAQQLYGLSGGGGGSGEGFVPLHPGLEQPPASGVGSGALVPCSEAALLIRPTQAGLQDLVLVLRTWQHSPTGQLRLELSCPVWIYNCTGLPVQLRPTARLVLPQGRSALVTGGAASDAPTAGSSTPPSSGLAAGGGGSDVWDAAWAPPCMSLGGATTLAAAAGPCTSQLAALQVAAGLYVGQTGRGAQAPHSGRVDFAAVTRDAMSTSGGGGGVAFTTTVCSSSSVRSHCSIGGHTVGSSARSLGIGSGVAAIGVGGSSSGGGEGSGFGSTGLLAALADCAGSIAGDGGGGVCGLHYDRGLATDLLEESPRTGHNGSSGIRGVTETPANGGFDSLGPDGAATNTSPVQTLSHAPYTRRTNPLQPPVMQHPSIDQMNPTRPAAKYGTSCAVPSSAEYSTRHGVSFHTSSNLGRSQHDCLQPSVEAAGAPTASPPSTSLPSVCEVVSSRADSPFSSGGGEAADGRRSQALQPCMYGSMPVGVGQLELCVWHGGSGGWSPPIWPDVDGSPLYITLPCPLPDSDGGISPAASAAGAKGAGGSSRPAFHVVSRLAHVTLPTVAEGSAVRSVALHLLPRYVVHNGLSAAVQVRQQGTSHAASLGPGERRPVHWADINLPLKLQIRIQDPGWSWSGGVAVDAVDPGDLFVKIRHRNRAETQLVRVDVSLSPAGSMLLSLSHHHTDFAPYRIDNCSGEVLHVQQVGCLDQEDVIRPYACLPYTWDEHTAPQRVLVSLPGRRRLGEYELEKVGLSQSVSVVASQTGGHGRKSLLVTITADGPTRVLKVVDMGVHPAGALSSTVADRTSTASPPKRRITPNRGSRMVSALDTTADFMGEEWQVEVTASLAGAAVSVVSDQAEVLYALAQGLHGTLLLGPAKVSASVVLQHVRWDNCLRGALFPIVLYSPVGRSIFNTAMMLPVPAPPSAVPPTGVEAGVAVGLGAAAATVGCKGRGLPPGPQASTAPNSNNALTLLGAPSSPRRSTSGSPQHTTTTTTAGSPAVSSDGGGVAKLHGSSSGAGWTSGSPPAPPALAGRVVVWRNRPGGVTCVQYASLTAAPLAISIEETHLREVLRLAAQFSAAATAVAAPSTSSLGQDGRCKTGTQLTAPAAAQSHREQPVPYVPDLSLLRPASPSLPGGSHQGLGSGRGGGSSSASAYAATGVGEAFPGDRVGAFNKGHSRAGRLSGALGPSSLSGAGPVGLAVRSHVHFANMPGATSTEGGGREGGSRHSFSRNCAVGSDNLRHQLLNRSSRYVDRGTAAAVTLKGDVTGADGVPGPALRSRRIYIEELHIGEIRISASFAPRPYSGSGADVAAAAADVDDGYEVDGDGYAPVTVIGLPDVAADGDSGSGGWMDSAVRLAVSLAHLEGAWVLLRPLEMRYALMRSEALVQNVCRHYMSCAMLELIKVVGSLDIFGDVVRLLQGLGLGVWHLISMPVAGALRGDMRKFAAGLAGGVGNMVRSVTYAASNSVVKASRRARTTLANLAPEPLLQPDGGGLVSRAGSTGSRGGHGPVGGTGLPGDGGDDGGGHVIPYGGRVSGGGGGGGGRGHAPTGQRDPLLSIWEGYAAILQRVANEASRLSPTGTARELLMGSLGALALPSMAVLQLVEVTAASMRAAVSPRHSHGHGYGRSGAVRPRIPRYVDPAAPLQRYCWLEAMCRLLHREVRGGAFAEEVYVGGVQISDSNFAVVTRRHLLVASPRQSPPPTEWRAAHPSDLAVSLVLPLEGLVMVSTLTAATNSQRNWMPQLRPDRCDSSGGGNETFGSGYKLTQGSGAVDGDSGGGGRVVCISHLQLEDSPLRHQHQHYRRRHALGSQTSSHGVLRLQAPPPAPPPQRLQQQAVGVVAALRVRSQSAGGANGATDSGHSDTARGGGATASGTGSTGWSGHLFRLSSEGGGSLLSLRYRKAATTASGGGVGAHGTLASVVNSAQMSAAASLRGVRVHGHGIREGSSAEEEEEEEEAEEALKALPPSPWLCVTTLELSTEAEAARLVSLLEDVRRWYESQRVTGGCRMIGF</sequence>
<dbReference type="Pfam" id="PF25036">
    <property type="entry name" value="VPS13_VAB"/>
    <property type="match status" value="1"/>
</dbReference>
<comment type="caution">
    <text evidence="5">The sequence shown here is derived from an EMBL/GenBank/DDBJ whole genome shotgun (WGS) entry which is preliminary data.</text>
</comment>
<evidence type="ECO:0000313" key="5">
    <source>
        <dbReference type="EMBL" id="GIL46445.1"/>
    </source>
</evidence>
<feature type="compositionally biased region" description="Acidic residues" evidence="2">
    <location>
        <begin position="663"/>
        <end position="672"/>
    </location>
</feature>
<feature type="region of interest" description="Disordered" evidence="2">
    <location>
        <begin position="3546"/>
        <end position="3586"/>
    </location>
</feature>
<keyword evidence="6" id="KW-1185">Reference proteome</keyword>
<dbReference type="InterPro" id="IPR056748">
    <property type="entry name" value="VPS13-like_C"/>
</dbReference>
<feature type="compositionally biased region" description="Gly residues" evidence="2">
    <location>
        <begin position="2886"/>
        <end position="2898"/>
    </location>
</feature>
<feature type="domain" description="Vacuolar protein sorting-associated protein 13 VPS13 adaptor binding" evidence="3">
    <location>
        <begin position="2324"/>
        <end position="2475"/>
    </location>
</feature>
<dbReference type="Proteomes" id="UP000747399">
    <property type="component" value="Unassembled WGS sequence"/>
</dbReference>
<dbReference type="EMBL" id="BNCO01000003">
    <property type="protein sequence ID" value="GIL46445.1"/>
    <property type="molecule type" value="Genomic_DNA"/>
</dbReference>
<feature type="compositionally biased region" description="Low complexity" evidence="2">
    <location>
        <begin position="1866"/>
        <end position="1886"/>
    </location>
</feature>
<name>A0A8J4AUC0_9CHLO</name>
<feature type="region of interest" description="Disordered" evidence="2">
    <location>
        <begin position="3232"/>
        <end position="3302"/>
    </location>
</feature>
<feature type="compositionally biased region" description="Polar residues" evidence="2">
    <location>
        <begin position="2096"/>
        <end position="2116"/>
    </location>
</feature>
<feature type="region of interest" description="Disordered" evidence="2">
    <location>
        <begin position="2874"/>
        <end position="2902"/>
    </location>
</feature>
<dbReference type="InterPro" id="IPR026847">
    <property type="entry name" value="VPS13"/>
</dbReference>
<dbReference type="PANTHER" id="PTHR16166:SF93">
    <property type="entry name" value="INTERMEMBRANE LIPID TRANSFER PROTEIN VPS13"/>
    <property type="match status" value="1"/>
</dbReference>
<feature type="compositionally biased region" description="Low complexity" evidence="2">
    <location>
        <begin position="2874"/>
        <end position="2885"/>
    </location>
</feature>
<feature type="compositionally biased region" description="Low complexity" evidence="2">
    <location>
        <begin position="1077"/>
        <end position="1093"/>
    </location>
</feature>
<reference evidence="5" key="1">
    <citation type="journal article" date="2021" name="Proc. Natl. Acad. Sci. U.S.A.">
        <title>Three genomes in the algal genus Volvox reveal the fate of a haploid sex-determining region after a transition to homothallism.</title>
        <authorList>
            <person name="Yamamoto K."/>
            <person name="Hamaji T."/>
            <person name="Kawai-Toyooka H."/>
            <person name="Matsuzaki R."/>
            <person name="Takahashi F."/>
            <person name="Nishimura Y."/>
            <person name="Kawachi M."/>
            <person name="Noguchi H."/>
            <person name="Minakuchi Y."/>
            <person name="Umen J.G."/>
            <person name="Toyoda A."/>
            <person name="Nozaki H."/>
        </authorList>
    </citation>
    <scope>NUCLEOTIDE SEQUENCE</scope>
    <source>
        <strain evidence="5">NIES-3780</strain>
    </source>
</reference>
<feature type="region of interest" description="Disordered" evidence="2">
    <location>
        <begin position="2701"/>
        <end position="2775"/>
    </location>
</feature>
<feature type="region of interest" description="Disordered" evidence="2">
    <location>
        <begin position="792"/>
        <end position="825"/>
    </location>
</feature>
<accession>A0A8J4AUC0</accession>
<protein>
    <recommendedName>
        <fullName evidence="7">Vacuolar protein sorting-associated protein 13 VPS13 adaptor binding domain-containing protein</fullName>
    </recommendedName>
</protein>
<feature type="region of interest" description="Disordered" evidence="2">
    <location>
        <begin position="3691"/>
        <end position="3714"/>
    </location>
</feature>
<feature type="region of interest" description="Disordered" evidence="2">
    <location>
        <begin position="192"/>
        <end position="242"/>
    </location>
</feature>
<feature type="compositionally biased region" description="Gly residues" evidence="2">
    <location>
        <begin position="3283"/>
        <end position="3295"/>
    </location>
</feature>
<dbReference type="InterPro" id="IPR009543">
    <property type="entry name" value="VPS13_VAB"/>
</dbReference>
<feature type="domain" description="Intermembrane lipid transfer protein VPS13-like C-terminal" evidence="4">
    <location>
        <begin position="3384"/>
        <end position="3448"/>
    </location>
</feature>
<dbReference type="GO" id="GO:0006623">
    <property type="term" value="P:protein targeting to vacuole"/>
    <property type="evidence" value="ECO:0007669"/>
    <property type="project" value="TreeGrafter"/>
</dbReference>
<feature type="non-terminal residue" evidence="5">
    <location>
        <position position="1"/>
    </location>
</feature>
<dbReference type="Pfam" id="PF25037">
    <property type="entry name" value="VPS13_C"/>
    <property type="match status" value="1"/>
</dbReference>
<proteinExistence type="inferred from homology"/>
<evidence type="ECO:0000259" key="3">
    <source>
        <dbReference type="Pfam" id="PF25036"/>
    </source>
</evidence>